<dbReference type="InterPro" id="IPR000182">
    <property type="entry name" value="GNAT_dom"/>
</dbReference>
<dbReference type="EMBL" id="JAMRXG010000001">
    <property type="protein sequence ID" value="MCM6772300.1"/>
    <property type="molecule type" value="Genomic_DNA"/>
</dbReference>
<dbReference type="AlphaFoldDB" id="A0A9X2IVZ0"/>
<gene>
    <name evidence="2" type="ORF">NDR86_02280</name>
</gene>
<dbReference type="RefSeq" id="WP_251909163.1">
    <property type="nucleotide sequence ID" value="NZ_JAMRXG010000001.1"/>
</dbReference>
<dbReference type="InterPro" id="IPR050276">
    <property type="entry name" value="MshD_Acetyltransferase"/>
</dbReference>
<keyword evidence="3" id="KW-1185">Reference proteome</keyword>
<accession>A0A9X2IVZ0</accession>
<dbReference type="PANTHER" id="PTHR43617:SF20">
    <property type="entry name" value="N-ALPHA-ACETYLTRANSFERASE RIMI"/>
    <property type="match status" value="1"/>
</dbReference>
<evidence type="ECO:0000313" key="3">
    <source>
        <dbReference type="Proteomes" id="UP001139157"/>
    </source>
</evidence>
<dbReference type="Gene3D" id="3.40.630.30">
    <property type="match status" value="1"/>
</dbReference>
<dbReference type="PROSITE" id="PS51186">
    <property type="entry name" value="GNAT"/>
    <property type="match status" value="1"/>
</dbReference>
<dbReference type="InterPro" id="IPR016181">
    <property type="entry name" value="Acyl_CoA_acyltransferase"/>
</dbReference>
<dbReference type="CDD" id="cd04301">
    <property type="entry name" value="NAT_SF"/>
    <property type="match status" value="1"/>
</dbReference>
<organism evidence="2 3">
    <name type="scientific">Nocardia pulmonis</name>
    <dbReference type="NCBI Taxonomy" id="2951408"/>
    <lineage>
        <taxon>Bacteria</taxon>
        <taxon>Bacillati</taxon>
        <taxon>Actinomycetota</taxon>
        <taxon>Actinomycetes</taxon>
        <taxon>Mycobacteriales</taxon>
        <taxon>Nocardiaceae</taxon>
        <taxon>Nocardia</taxon>
    </lineage>
</organism>
<dbReference type="GO" id="GO:0008999">
    <property type="term" value="F:protein-N-terminal-alanine acetyltransferase activity"/>
    <property type="evidence" value="ECO:0007669"/>
    <property type="project" value="TreeGrafter"/>
</dbReference>
<feature type="domain" description="N-acetyltransferase" evidence="1">
    <location>
        <begin position="1"/>
        <end position="171"/>
    </location>
</feature>
<proteinExistence type="predicted"/>
<dbReference type="Pfam" id="PF00583">
    <property type="entry name" value="Acetyltransf_1"/>
    <property type="match status" value="1"/>
</dbReference>
<dbReference type="PANTHER" id="PTHR43617">
    <property type="entry name" value="L-AMINO ACID N-ACETYLTRANSFERASE"/>
    <property type="match status" value="1"/>
</dbReference>
<evidence type="ECO:0000313" key="2">
    <source>
        <dbReference type="EMBL" id="MCM6772300.1"/>
    </source>
</evidence>
<dbReference type="Proteomes" id="UP001139157">
    <property type="component" value="Unassembled WGS sequence"/>
</dbReference>
<dbReference type="SUPFAM" id="SSF55729">
    <property type="entry name" value="Acyl-CoA N-acyltransferases (Nat)"/>
    <property type="match status" value="1"/>
</dbReference>
<comment type="caution">
    <text evidence="2">The sequence shown here is derived from an EMBL/GenBank/DDBJ whole genome shotgun (WGS) entry which is preliminary data.</text>
</comment>
<name>A0A9X2IVZ0_9NOCA</name>
<protein>
    <submittedName>
        <fullName evidence="2">GNAT family N-acetyltransferase</fullName>
    </submittedName>
</protein>
<sequence>MAIRPGTHRDAESVAALHTRSWRTAYVGIMPDEYLNGPLLEDRLALWRDRLAGDRSDGQLFVLDGAAELLGFVYLLPRFDGRILLDNLHVRPDVKRGGIGGRLLRHGLAWAATTHPGRPVYLEVLRANTPAITFYERHGGRRTGERVAHFPQGFALPELEYTWAPAAFGSP</sequence>
<evidence type="ECO:0000259" key="1">
    <source>
        <dbReference type="PROSITE" id="PS51186"/>
    </source>
</evidence>
<reference evidence="2" key="1">
    <citation type="submission" date="2022-06" db="EMBL/GenBank/DDBJ databases">
        <title>Novel species in genus nocardia.</title>
        <authorList>
            <person name="Li F."/>
        </authorList>
    </citation>
    <scope>NUCLEOTIDE SEQUENCE</scope>
    <source>
        <strain evidence="2">CDC141</strain>
    </source>
</reference>